<proteinExistence type="inferred from homology"/>
<organism evidence="12 13">
    <name type="scientific">Ramazzottius varieornatus</name>
    <name type="common">Water bear</name>
    <name type="synonym">Tardigrade</name>
    <dbReference type="NCBI Taxonomy" id="947166"/>
    <lineage>
        <taxon>Eukaryota</taxon>
        <taxon>Metazoa</taxon>
        <taxon>Ecdysozoa</taxon>
        <taxon>Tardigrada</taxon>
        <taxon>Eutardigrada</taxon>
        <taxon>Parachela</taxon>
        <taxon>Hypsibioidea</taxon>
        <taxon>Ramazzottiidae</taxon>
        <taxon>Ramazzottius</taxon>
    </lineage>
</organism>
<evidence type="ECO:0000256" key="10">
    <source>
        <dbReference type="ARBA" id="ARBA00023180"/>
    </source>
</evidence>
<dbReference type="STRING" id="947166.A0A1D1VEH0"/>
<keyword evidence="9" id="KW-0472">Membrane</keyword>
<keyword evidence="13" id="KW-1185">Reference proteome</keyword>
<dbReference type="GO" id="GO:0000139">
    <property type="term" value="C:Golgi membrane"/>
    <property type="evidence" value="ECO:0007669"/>
    <property type="project" value="UniProtKB-SubCell"/>
</dbReference>
<evidence type="ECO:0000256" key="4">
    <source>
        <dbReference type="ARBA" id="ARBA00022679"/>
    </source>
</evidence>
<evidence type="ECO:0000313" key="12">
    <source>
        <dbReference type="EMBL" id="GAV00045.1"/>
    </source>
</evidence>
<evidence type="ECO:0000256" key="11">
    <source>
        <dbReference type="RuleBase" id="RU363063"/>
    </source>
</evidence>
<dbReference type="Proteomes" id="UP000186922">
    <property type="component" value="Unassembled WGS sequence"/>
</dbReference>
<keyword evidence="10" id="KW-0325">Glycoprotein</keyword>
<comment type="similarity">
    <text evidence="2 11">Belongs to the glycosyltransferase 31 family.</text>
</comment>
<keyword evidence="5" id="KW-0812">Transmembrane</keyword>
<dbReference type="InterPro" id="IPR002659">
    <property type="entry name" value="Glyco_trans_31"/>
</dbReference>
<keyword evidence="4" id="KW-0808">Transferase</keyword>
<dbReference type="FunFam" id="3.90.550.50:FF:000001">
    <property type="entry name" value="Hexosyltransferase"/>
    <property type="match status" value="1"/>
</dbReference>
<keyword evidence="6" id="KW-0735">Signal-anchor</keyword>
<dbReference type="Pfam" id="PF01762">
    <property type="entry name" value="Galactosyl_T"/>
    <property type="match status" value="1"/>
</dbReference>
<evidence type="ECO:0000256" key="2">
    <source>
        <dbReference type="ARBA" id="ARBA00008661"/>
    </source>
</evidence>
<keyword evidence="7" id="KW-1133">Transmembrane helix</keyword>
<comment type="caution">
    <text evidence="12">The sequence shown here is derived from an EMBL/GenBank/DDBJ whole genome shotgun (WGS) entry which is preliminary data.</text>
</comment>
<accession>A0A1D1VEH0</accession>
<protein>
    <recommendedName>
        <fullName evidence="11">Hexosyltransferase</fullName>
        <ecNumber evidence="11">2.4.1.-</ecNumber>
    </recommendedName>
</protein>
<dbReference type="EC" id="2.4.1.-" evidence="11"/>
<sequence length="373" mass="42362">MRSQALKSFLAIVITFTASAFTAVFILSPGTIPNLSVSQRFLRSHISVPAAISAILNPTNLPSIAPTTLSSLNGSYQPVYLINEPAICSTGLNSTSHNTFSSPFLLIYIHTKPSHFHRRAFLRHTWADPYFKARFNYSTVFILGDPQNVTVQQKILNESQTFHDIVQADFRDVYENLTLKEISGLHWTTSYCSHTTFVIKADDDLIIKPWFLFEILQKYSNVSSKPSIYCRKWEKQGPHRNKQSKWYVPYSVFPGKVYPPFCSGPSRIMTKSAVQLLFNGTQKLPFFWLEDVFVTGIVAEYMGVERYNEPLFLEDVVARFNAIGSDNLKVAVAHSYGLSNQRRLWKAVTEKFPGYFTGRNLTSFDDGFLDDGE</sequence>
<evidence type="ECO:0000256" key="5">
    <source>
        <dbReference type="ARBA" id="ARBA00022692"/>
    </source>
</evidence>
<dbReference type="Gene3D" id="3.90.550.50">
    <property type="match status" value="1"/>
</dbReference>
<name>A0A1D1VEH0_RAMVA</name>
<evidence type="ECO:0000256" key="1">
    <source>
        <dbReference type="ARBA" id="ARBA00004323"/>
    </source>
</evidence>
<evidence type="ECO:0000256" key="3">
    <source>
        <dbReference type="ARBA" id="ARBA00022676"/>
    </source>
</evidence>
<keyword evidence="8 11" id="KW-0333">Golgi apparatus</keyword>
<dbReference type="GO" id="GO:0006493">
    <property type="term" value="P:protein O-linked glycosylation"/>
    <property type="evidence" value="ECO:0007669"/>
    <property type="project" value="TreeGrafter"/>
</dbReference>
<dbReference type="AlphaFoldDB" id="A0A1D1VEH0"/>
<gene>
    <name evidence="12" type="primary">RvY_10954-1</name>
    <name evidence="12" type="synonym">RvY_10954.1</name>
    <name evidence="12" type="ORF">RvY_10954</name>
</gene>
<evidence type="ECO:0000313" key="13">
    <source>
        <dbReference type="Proteomes" id="UP000186922"/>
    </source>
</evidence>
<evidence type="ECO:0000256" key="7">
    <source>
        <dbReference type="ARBA" id="ARBA00022989"/>
    </source>
</evidence>
<comment type="subcellular location">
    <subcellularLocation>
        <location evidence="1 11">Golgi apparatus membrane</location>
        <topology evidence="1 11">Single-pass type II membrane protein</topology>
    </subcellularLocation>
</comment>
<dbReference type="PANTHER" id="PTHR11214">
    <property type="entry name" value="BETA-1,3-N-ACETYLGLUCOSAMINYLTRANSFERASE"/>
    <property type="match status" value="1"/>
</dbReference>
<evidence type="ECO:0000256" key="8">
    <source>
        <dbReference type="ARBA" id="ARBA00023034"/>
    </source>
</evidence>
<dbReference type="OrthoDB" id="115198at2759"/>
<dbReference type="EMBL" id="BDGG01000005">
    <property type="protein sequence ID" value="GAV00045.1"/>
    <property type="molecule type" value="Genomic_DNA"/>
</dbReference>
<dbReference type="PANTHER" id="PTHR11214:SF314">
    <property type="entry name" value="HEXOSYLTRANSFERASE"/>
    <property type="match status" value="1"/>
</dbReference>
<evidence type="ECO:0000256" key="9">
    <source>
        <dbReference type="ARBA" id="ARBA00023136"/>
    </source>
</evidence>
<dbReference type="GO" id="GO:0016758">
    <property type="term" value="F:hexosyltransferase activity"/>
    <property type="evidence" value="ECO:0007669"/>
    <property type="project" value="InterPro"/>
</dbReference>
<reference evidence="12 13" key="1">
    <citation type="journal article" date="2016" name="Nat. Commun.">
        <title>Extremotolerant tardigrade genome and improved radiotolerance of human cultured cells by tardigrade-unique protein.</title>
        <authorList>
            <person name="Hashimoto T."/>
            <person name="Horikawa D.D."/>
            <person name="Saito Y."/>
            <person name="Kuwahara H."/>
            <person name="Kozuka-Hata H."/>
            <person name="Shin-I T."/>
            <person name="Minakuchi Y."/>
            <person name="Ohishi K."/>
            <person name="Motoyama A."/>
            <person name="Aizu T."/>
            <person name="Enomoto A."/>
            <person name="Kondo K."/>
            <person name="Tanaka S."/>
            <person name="Hara Y."/>
            <person name="Koshikawa S."/>
            <person name="Sagara H."/>
            <person name="Miura T."/>
            <person name="Yokobori S."/>
            <person name="Miyagawa K."/>
            <person name="Suzuki Y."/>
            <person name="Kubo T."/>
            <person name="Oyama M."/>
            <person name="Kohara Y."/>
            <person name="Fujiyama A."/>
            <person name="Arakawa K."/>
            <person name="Katayama T."/>
            <person name="Toyoda A."/>
            <person name="Kunieda T."/>
        </authorList>
    </citation>
    <scope>NUCLEOTIDE SEQUENCE [LARGE SCALE GENOMIC DNA]</scope>
    <source>
        <strain evidence="12 13">YOKOZUNA-1</strain>
    </source>
</reference>
<keyword evidence="3 11" id="KW-0328">Glycosyltransferase</keyword>
<evidence type="ECO:0000256" key="6">
    <source>
        <dbReference type="ARBA" id="ARBA00022968"/>
    </source>
</evidence>